<comment type="caution">
    <text evidence="1">The sequence shown here is derived from an EMBL/GenBank/DDBJ whole genome shotgun (WGS) entry which is preliminary data.</text>
</comment>
<dbReference type="InterPro" id="IPR011047">
    <property type="entry name" value="Quinoprotein_ADH-like_sf"/>
</dbReference>
<dbReference type="OrthoDB" id="2190402at2759"/>
<dbReference type="SUPFAM" id="SSF50998">
    <property type="entry name" value="Quinoprotein alcohol dehydrogenase-like"/>
    <property type="match status" value="1"/>
</dbReference>
<evidence type="ECO:0000313" key="1">
    <source>
        <dbReference type="EMBL" id="ORD94981.1"/>
    </source>
</evidence>
<protein>
    <submittedName>
        <fullName evidence="1">Uncharacterized protein</fullName>
    </submittedName>
</protein>
<gene>
    <name evidence="1" type="ORF">ECANGB1_1694</name>
</gene>
<name>A0A1Y1S949_9MICR</name>
<keyword evidence="2" id="KW-1185">Reference proteome</keyword>
<dbReference type="VEuPathDB" id="MicrosporidiaDB:ECANGB1_1694"/>
<organism evidence="1 2">
    <name type="scientific">Enterospora canceri</name>
    <dbReference type="NCBI Taxonomy" id="1081671"/>
    <lineage>
        <taxon>Eukaryota</taxon>
        <taxon>Fungi</taxon>
        <taxon>Fungi incertae sedis</taxon>
        <taxon>Microsporidia</taxon>
        <taxon>Enterocytozoonidae</taxon>
        <taxon>Enterospora</taxon>
    </lineage>
</organism>
<dbReference type="EMBL" id="LWDP01000005">
    <property type="protein sequence ID" value="ORD94981.1"/>
    <property type="molecule type" value="Genomic_DNA"/>
</dbReference>
<accession>A0A1Y1S949</accession>
<dbReference type="Proteomes" id="UP000192639">
    <property type="component" value="Unassembled WGS sequence"/>
</dbReference>
<proteinExistence type="predicted"/>
<reference evidence="1 2" key="1">
    <citation type="journal article" date="2017" name="Environ. Microbiol.">
        <title>Decay of the glycolytic pathway and adaptation to intranuclear parasitism within Enterocytozoonidae microsporidia.</title>
        <authorList>
            <person name="Wiredu Boakye D."/>
            <person name="Jaroenlak P."/>
            <person name="Prachumwat A."/>
            <person name="Williams T.A."/>
            <person name="Bateman K.S."/>
            <person name="Itsathitphaisarn O."/>
            <person name="Sritunyalucksana K."/>
            <person name="Paszkiewicz K.H."/>
            <person name="Moore K.A."/>
            <person name="Stentiford G.D."/>
            <person name="Williams B.A."/>
        </authorList>
    </citation>
    <scope>NUCLEOTIDE SEQUENCE [LARGE SCALE GENOMIC DNA]</scope>
    <source>
        <strain evidence="1 2">GB1</strain>
    </source>
</reference>
<dbReference type="AlphaFoldDB" id="A0A1Y1S949"/>
<sequence length="278" mass="31521">MRHVRTIRASSPIDAIAHFGGKVVAGSYEYNSETGERTGELLEIPMRDNQSHTTRISNTTGTLSLYATDQYLYAANTDNITVYDTDFNVVWFHQTDTGAINTFVFRGIDCFYISNTAGRILIIDDQYNIIRVDVSTQPIWVVKEIGGKLYCGTESGDLYLIEWDLSRILIDGNRLGIIDVVEFNGRILVSGYDDLVVEYSISDQRRLAEYTINKSLWRMVVQNDRLICAAMYDGLVVLNKKYEVTDQYQTESIGYGILVMDDGILISSFYTNTIELLK</sequence>
<dbReference type="Gene3D" id="2.130.10.10">
    <property type="entry name" value="YVTN repeat-like/Quinoprotein amine dehydrogenase"/>
    <property type="match status" value="1"/>
</dbReference>
<evidence type="ECO:0000313" key="2">
    <source>
        <dbReference type="Proteomes" id="UP000192639"/>
    </source>
</evidence>
<dbReference type="InterPro" id="IPR015943">
    <property type="entry name" value="WD40/YVTN_repeat-like_dom_sf"/>
</dbReference>